<dbReference type="STRING" id="106648.GCA_000753985_00748"/>
<protein>
    <submittedName>
        <fullName evidence="1">Uncharacterized protein</fullName>
    </submittedName>
</protein>
<sequence>MNNDDFTKQVTAKLDELARHHRNKAVVMNNVLDRIQDQPTSRFSNWKMTGFALAAAITGFVVVPNAFDVSNEAHTPQQVVISPKLSPQMMEDLDMLSVFGEDKNSHGS</sequence>
<gene>
    <name evidence="1" type="ORF">I9054_007950</name>
</gene>
<name>A0A0A8TL79_ACIBZ</name>
<dbReference type="eggNOG" id="ENOG502ZQEP">
    <property type="taxonomic scope" value="Bacteria"/>
</dbReference>
<dbReference type="RefSeq" id="WP_004824662.1">
    <property type="nucleotide sequence ID" value="NZ_BBLJ01000042.1"/>
</dbReference>
<organism evidence="1 2">
    <name type="scientific">Acinetobacter bereziniae</name>
    <name type="common">Acinetobacter genomosp. 10</name>
    <dbReference type="NCBI Taxonomy" id="106648"/>
    <lineage>
        <taxon>Bacteria</taxon>
        <taxon>Pseudomonadati</taxon>
        <taxon>Pseudomonadota</taxon>
        <taxon>Gammaproteobacteria</taxon>
        <taxon>Moraxellales</taxon>
        <taxon>Moraxellaceae</taxon>
        <taxon>Acinetobacter</taxon>
    </lineage>
</organism>
<evidence type="ECO:0000313" key="1">
    <source>
        <dbReference type="EMBL" id="UUN99370.1"/>
    </source>
</evidence>
<dbReference type="EMBL" id="CP092085">
    <property type="protein sequence ID" value="UUN99370.1"/>
    <property type="molecule type" value="Genomic_DNA"/>
</dbReference>
<reference evidence="1" key="1">
    <citation type="submission" date="2022-02" db="EMBL/GenBank/DDBJ databases">
        <title>Characterization of Tn125 harboring carbapenem-resistant Acinetobacter bereziniae clinical isolates.</title>
        <authorList>
            <person name="Wong N.-K."/>
            <person name="Pan Q."/>
        </authorList>
    </citation>
    <scope>NUCLEOTIDE SEQUENCE</scope>
    <source>
        <strain evidence="1">GD03393</strain>
    </source>
</reference>
<proteinExistence type="predicted"/>
<evidence type="ECO:0000313" key="2">
    <source>
        <dbReference type="Proteomes" id="UP000644140"/>
    </source>
</evidence>
<dbReference type="GeneID" id="69463153"/>
<dbReference type="Proteomes" id="UP000644140">
    <property type="component" value="Chromosome"/>
</dbReference>
<dbReference type="AlphaFoldDB" id="A0A0A8TL79"/>
<dbReference type="KEGG" id="aber:BSR55_13890"/>
<accession>A0A0A8TL79</accession>